<dbReference type="OrthoDB" id="10420020at2759"/>
<comment type="caution">
    <text evidence="2">The sequence shown here is derived from an EMBL/GenBank/DDBJ whole genome shotgun (WGS) entry which is preliminary data.</text>
</comment>
<accession>A0A397VEI6</accession>
<name>A0A397VEI6_9GLOM</name>
<evidence type="ECO:0000256" key="1">
    <source>
        <dbReference type="SAM" id="MobiDB-lite"/>
    </source>
</evidence>
<reference evidence="2 3" key="1">
    <citation type="submission" date="2018-06" db="EMBL/GenBank/DDBJ databases">
        <title>Comparative genomics reveals the genomic features of Rhizophagus irregularis, R. cerebriforme, R. diaphanum and Gigaspora rosea, and their symbiotic lifestyle signature.</title>
        <authorList>
            <person name="Morin E."/>
            <person name="San Clemente H."/>
            <person name="Chen E.C.H."/>
            <person name="De La Providencia I."/>
            <person name="Hainaut M."/>
            <person name="Kuo A."/>
            <person name="Kohler A."/>
            <person name="Murat C."/>
            <person name="Tang N."/>
            <person name="Roy S."/>
            <person name="Loubradou J."/>
            <person name="Henrissat B."/>
            <person name="Grigoriev I.V."/>
            <person name="Corradi N."/>
            <person name="Roux C."/>
            <person name="Martin F.M."/>
        </authorList>
    </citation>
    <scope>NUCLEOTIDE SEQUENCE [LARGE SCALE GENOMIC DNA]</scope>
    <source>
        <strain evidence="2 3">DAOM 194757</strain>
    </source>
</reference>
<proteinExistence type="predicted"/>
<evidence type="ECO:0000313" key="3">
    <source>
        <dbReference type="Proteomes" id="UP000266673"/>
    </source>
</evidence>
<feature type="region of interest" description="Disordered" evidence="1">
    <location>
        <begin position="46"/>
        <end position="115"/>
    </location>
</feature>
<evidence type="ECO:0000313" key="2">
    <source>
        <dbReference type="EMBL" id="RIB20885.1"/>
    </source>
</evidence>
<dbReference type="Proteomes" id="UP000266673">
    <property type="component" value="Unassembled WGS sequence"/>
</dbReference>
<keyword evidence="3" id="KW-1185">Reference proteome</keyword>
<dbReference type="EMBL" id="QKWP01000393">
    <property type="protein sequence ID" value="RIB20885.1"/>
    <property type="molecule type" value="Genomic_DNA"/>
</dbReference>
<organism evidence="2 3">
    <name type="scientific">Gigaspora rosea</name>
    <dbReference type="NCBI Taxonomy" id="44941"/>
    <lineage>
        <taxon>Eukaryota</taxon>
        <taxon>Fungi</taxon>
        <taxon>Fungi incertae sedis</taxon>
        <taxon>Mucoromycota</taxon>
        <taxon>Glomeromycotina</taxon>
        <taxon>Glomeromycetes</taxon>
        <taxon>Diversisporales</taxon>
        <taxon>Gigasporaceae</taxon>
        <taxon>Gigaspora</taxon>
    </lineage>
</organism>
<protein>
    <submittedName>
        <fullName evidence="2">Uncharacterized protein</fullName>
    </submittedName>
</protein>
<feature type="compositionally biased region" description="Basic and acidic residues" evidence="1">
    <location>
        <begin position="53"/>
        <end position="62"/>
    </location>
</feature>
<gene>
    <name evidence="2" type="ORF">C2G38_2079710</name>
</gene>
<sequence length="115" mass="12841">MIQAVQHFQRYTGVLSNSAIVNLELASKPTVLVENNAPVEEILANEITLPNQSHEDDSDYHKQKQRRTKSGRAIPNYSDQISEEESNVKGETHKKSKNNVGNVFEDQEESGGSNC</sequence>
<dbReference type="AlphaFoldDB" id="A0A397VEI6"/>